<dbReference type="Pfam" id="PF00425">
    <property type="entry name" value="Chorismate_bind"/>
    <property type="match status" value="1"/>
</dbReference>
<dbReference type="GO" id="GO:0000162">
    <property type="term" value="P:L-tryptophan biosynthetic process"/>
    <property type="evidence" value="ECO:0007669"/>
    <property type="project" value="TreeGrafter"/>
</dbReference>
<feature type="region of interest" description="Disordered" evidence="1">
    <location>
        <begin position="440"/>
        <end position="465"/>
    </location>
</feature>
<dbReference type="AlphaFoldDB" id="A0A3E0VZL4"/>
<dbReference type="GO" id="GO:0046820">
    <property type="term" value="F:4-amino-4-deoxychorismate synthase activity"/>
    <property type="evidence" value="ECO:0007669"/>
    <property type="project" value="TreeGrafter"/>
</dbReference>
<dbReference type="PRINTS" id="PR00095">
    <property type="entry name" value="ANTSNTHASEI"/>
</dbReference>
<sequence>MMDDALHILNCARPGSPYARGMTKGVLRHPLGDGIRAETAFHVLCGQSTDVFWLDGGPTSYLGAGEPFVPADGVLGALRGELSAPPRPSLALVGWLGYELLAETVGTMPGMGGRTSPHPDAAFLRVDRLVAVHSDGRAELVAAGERWEGELEQWRLRTIQLLEAGVTGDGADRADAGSADAELAAAVERATAPPPDPLREAHLPLEIIWRDTDAEYLAKIDACQSAIRAGDAYVLNLTTEITARGVIDPVAVYRELRQESPSEYGALLRIGGVSLLSASPEVFLEVGADGRVSTSPVKGTRARFPDPAADAREAEALADDPKERAENTMIVDLMRNDLTRVCVPGSVTVPSFLQVETHPHVHQLVSRVEGMLREGLGAVDAVEATFPAGSMTGTPKRSAIEILDLLEDRARGLYAGAFGFFAADGRAELAMTIRSIVVDSDGDSDSDTDSDSSYNGRSRATIGVGGGITALSVPSEELAETKLKAAALVRALRATEQAAPTAP</sequence>
<feature type="domain" description="Rhodanese" evidence="2">
    <location>
        <begin position="34"/>
        <end position="70"/>
    </location>
</feature>
<dbReference type="InterPro" id="IPR019999">
    <property type="entry name" value="Anth_synth_I-like"/>
</dbReference>
<protein>
    <recommendedName>
        <fullName evidence="2">Rhodanese domain-containing protein</fullName>
    </recommendedName>
</protein>
<dbReference type="Proteomes" id="UP000256541">
    <property type="component" value="Unassembled WGS sequence"/>
</dbReference>
<dbReference type="Gene3D" id="3.60.120.10">
    <property type="entry name" value="Anthranilate synthase"/>
    <property type="match status" value="1"/>
</dbReference>
<reference evidence="3 4" key="1">
    <citation type="submission" date="2017-04" db="EMBL/GenBank/DDBJ databases">
        <title>Comparative genome analysis of Subtercola boreus.</title>
        <authorList>
            <person name="Cho Y.-J."/>
            <person name="Cho A."/>
            <person name="Kim O.-S."/>
            <person name="Lee J.-I."/>
        </authorList>
    </citation>
    <scope>NUCLEOTIDE SEQUENCE [LARGE SCALE GENOMIC DNA]</scope>
    <source>
        <strain evidence="3 4">P27479</strain>
    </source>
</reference>
<evidence type="ECO:0000256" key="1">
    <source>
        <dbReference type="SAM" id="MobiDB-lite"/>
    </source>
</evidence>
<evidence type="ECO:0000259" key="2">
    <source>
        <dbReference type="PROSITE" id="PS50206"/>
    </source>
</evidence>
<evidence type="ECO:0000313" key="4">
    <source>
        <dbReference type="Proteomes" id="UP000256541"/>
    </source>
</evidence>
<comment type="caution">
    <text evidence="3">The sequence shown here is derived from an EMBL/GenBank/DDBJ whole genome shotgun (WGS) entry which is preliminary data.</text>
</comment>
<dbReference type="EMBL" id="NBXB01000022">
    <property type="protein sequence ID" value="RFA15045.1"/>
    <property type="molecule type" value="Genomic_DNA"/>
</dbReference>
<organism evidence="3 4">
    <name type="scientific">Subtercola boreus</name>
    <dbReference type="NCBI Taxonomy" id="120213"/>
    <lineage>
        <taxon>Bacteria</taxon>
        <taxon>Bacillati</taxon>
        <taxon>Actinomycetota</taxon>
        <taxon>Actinomycetes</taxon>
        <taxon>Micrococcales</taxon>
        <taxon>Microbacteriaceae</taxon>
        <taxon>Subtercola</taxon>
    </lineage>
</organism>
<dbReference type="GO" id="GO:0008153">
    <property type="term" value="P:4-aminobenzoate biosynthetic process"/>
    <property type="evidence" value="ECO:0007669"/>
    <property type="project" value="TreeGrafter"/>
</dbReference>
<dbReference type="SUPFAM" id="SSF56322">
    <property type="entry name" value="ADC synthase"/>
    <property type="match status" value="1"/>
</dbReference>
<gene>
    <name evidence="3" type="ORF">B7R22_07485</name>
</gene>
<name>A0A3E0VZL4_9MICO</name>
<dbReference type="PANTHER" id="PTHR11236:SF18">
    <property type="entry name" value="AMINODEOXYCHORISMATE SYNTHASE"/>
    <property type="match status" value="1"/>
</dbReference>
<proteinExistence type="predicted"/>
<evidence type="ECO:0000313" key="3">
    <source>
        <dbReference type="EMBL" id="RFA15045.1"/>
    </source>
</evidence>
<dbReference type="PANTHER" id="PTHR11236">
    <property type="entry name" value="AMINOBENZOATE/ANTHRANILATE SYNTHASE"/>
    <property type="match status" value="1"/>
</dbReference>
<accession>A0A3E0VZL4</accession>
<dbReference type="PROSITE" id="PS50206">
    <property type="entry name" value="RHODANESE_3"/>
    <property type="match status" value="1"/>
</dbReference>
<dbReference type="GO" id="GO:0005737">
    <property type="term" value="C:cytoplasm"/>
    <property type="evidence" value="ECO:0007669"/>
    <property type="project" value="TreeGrafter"/>
</dbReference>
<dbReference type="InterPro" id="IPR005801">
    <property type="entry name" value="ADC_synthase"/>
</dbReference>
<dbReference type="InterPro" id="IPR015890">
    <property type="entry name" value="Chorismate_C"/>
</dbReference>
<feature type="compositionally biased region" description="Acidic residues" evidence="1">
    <location>
        <begin position="440"/>
        <end position="450"/>
    </location>
</feature>
<dbReference type="InterPro" id="IPR001763">
    <property type="entry name" value="Rhodanese-like_dom"/>
</dbReference>